<evidence type="ECO:0000313" key="4">
    <source>
        <dbReference type="Proteomes" id="UP000000598"/>
    </source>
</evidence>
<protein>
    <submittedName>
        <fullName evidence="3">KLLA0C02453p</fullName>
    </submittedName>
</protein>
<dbReference type="eggNOG" id="KOG2076">
    <property type="taxonomic scope" value="Eukaryota"/>
</dbReference>
<dbReference type="InParanoid" id="F2Z5Z0"/>
<feature type="compositionally biased region" description="Basic residues" evidence="2">
    <location>
        <begin position="83"/>
        <end position="92"/>
    </location>
</feature>
<gene>
    <name evidence="3" type="ORF">KLLA0_C02453g</name>
</gene>
<dbReference type="AlphaFoldDB" id="F2Z5Z0"/>
<sequence>MSHEHDDEEQFYEELDQYREIIERDKDGDTNDEDDNQRNSSEDEFNEDNFDLLAEFSDYGEFSDDDYDEQAFMDAIREANNFKRRKGKKSAGTKHGPVPKQRRERPLDPEVAQLLSEANEAYVRNDIQVAEQLYNKVIKADAKNFAAYKTLGDIYHLQGRFNDCCNSWFLAAHLNSTDWEFWKMVAELSAELAHVRQAIYCYTRAIRINNEEWECIYNRALLYKEIGQLGRAFDGFQKLYAYDPLDANILRELAVIYVEYNRVSEAIELYMKVFGDNVTRRNAFILASEDAIDSENESEEETEEGDEDLNLTQEELDMYPNVSVKKIAKKHRCIPFDWSSLNILAELFIKQNGELHGIKTIKKCARWIQYRETQTFWEDVYDDSEFDNRRFRNAKFQSLTEREKSKSYSLPIDIRVRLGLLRLNNKNVSEAMQQFQFLYEEKFDEIADLYFEVGVQLCKLDRYQEAIDFLAPLSQLDEYDTIELYRPLSKCFRELDQLENARDAFEKLVEFDPSDLEHKLSLAEVHHSLGNEDEFDKLLHEVVEERKKQAKETAPEAPDDTSTGKKARPRLAIAPLEEELPSEEIRSATLGTGKPLLEDHNYKKAPIKKKKTAEEIEREKKEREKKIRSNVLNKYGQLQIYKEGMEVGDATKTTLWIDTASDLIDIFSSIKNFFVKSRSKKFVGIIKRSRKFNKVIDYRIEKLSKLSQGENLMDGLPLMEEKITTSSTTELRGLTYDQWFELFMELALTIARLQSANDASSIIETASEVNVFSQHPERVKMMKFVKLAIILRLQDEQEIVENLRGLLNQFQFNRKIFQLFMFSVSEGQTSLKILSSTVQQKFFLRQLKAFDSIRFGQHVNGQASITNKVSNPERKICTYLNYIYAMLLYSSKGFMPALQYLKRIELEVGDDPMLDLIIGLSHLHRSMQRLTGNRQFQILQGLKYLYQYHEQRLKYYSDVERQEADYNIGRAYHLLGLFTPAVKYYNKVLNIYDDIKLKRHAAYNLTLIYNESENFNLSNDLMERYLSI</sequence>
<dbReference type="PROSITE" id="PS50005">
    <property type="entry name" value="TPR"/>
    <property type="match status" value="2"/>
</dbReference>
<feature type="repeat" description="TPR" evidence="1">
    <location>
        <begin position="482"/>
        <end position="515"/>
    </location>
</feature>
<dbReference type="PANTHER" id="PTHR23082">
    <property type="entry name" value="TRANSCRIPTION INITIATION FACTOR IIIC TFIIIC , POLYPEPTIDE 3-RELATED"/>
    <property type="match status" value="1"/>
</dbReference>
<name>F2Z5Z0_KLULA</name>
<dbReference type="InterPro" id="IPR039340">
    <property type="entry name" value="Tfc4/TFIIIC-102/Sfc4"/>
</dbReference>
<dbReference type="EMBL" id="CR382123">
    <property type="protein sequence ID" value="CAH01157.1"/>
    <property type="molecule type" value="Genomic_DNA"/>
</dbReference>
<dbReference type="OMA" id="SSPNMKF"/>
<evidence type="ECO:0000313" key="3">
    <source>
        <dbReference type="EMBL" id="CAH01157.1"/>
    </source>
</evidence>
<evidence type="ECO:0000256" key="1">
    <source>
        <dbReference type="PROSITE-ProRule" id="PRU00339"/>
    </source>
</evidence>
<keyword evidence="1" id="KW-0802">TPR repeat</keyword>
<dbReference type="InterPro" id="IPR011990">
    <property type="entry name" value="TPR-like_helical_dom_sf"/>
</dbReference>
<reference evidence="3 4" key="1">
    <citation type="journal article" date="2004" name="Nature">
        <title>Genome evolution in yeasts.</title>
        <authorList>
            <consortium name="Genolevures"/>
            <person name="Dujon B."/>
            <person name="Sherman D."/>
            <person name="Fischer G."/>
            <person name="Durrens P."/>
            <person name="Casaregola S."/>
            <person name="Lafontaine I."/>
            <person name="de Montigny J."/>
            <person name="Marck C."/>
            <person name="Neuveglise C."/>
            <person name="Talla E."/>
            <person name="Goffard N."/>
            <person name="Frangeul L."/>
            <person name="Aigle M."/>
            <person name="Anthouard V."/>
            <person name="Babour A."/>
            <person name="Barbe V."/>
            <person name="Barnay S."/>
            <person name="Blanchin S."/>
            <person name="Beckerich J.M."/>
            <person name="Beyne E."/>
            <person name="Bleykasten C."/>
            <person name="Boisrame A."/>
            <person name="Boyer J."/>
            <person name="Cattolico L."/>
            <person name="Confanioleri F."/>
            <person name="de Daruvar A."/>
            <person name="Despons L."/>
            <person name="Fabre E."/>
            <person name="Fairhead C."/>
            <person name="Ferry-Dumazet H."/>
            <person name="Groppi A."/>
            <person name="Hantraye F."/>
            <person name="Hennequin C."/>
            <person name="Jauniaux N."/>
            <person name="Joyet P."/>
            <person name="Kachouri R."/>
            <person name="Kerrest A."/>
            <person name="Koszul R."/>
            <person name="Lemaire M."/>
            <person name="Lesur I."/>
            <person name="Ma L."/>
            <person name="Muller H."/>
            <person name="Nicaud J.M."/>
            <person name="Nikolski M."/>
            <person name="Oztas S."/>
            <person name="Ozier-Kalogeropoulos O."/>
            <person name="Pellenz S."/>
            <person name="Potier S."/>
            <person name="Richard G.F."/>
            <person name="Straub M.L."/>
            <person name="Suleau A."/>
            <person name="Swennene D."/>
            <person name="Tekaia F."/>
            <person name="Wesolowski-Louvel M."/>
            <person name="Westhof E."/>
            <person name="Wirth B."/>
            <person name="Zeniou-Meyer M."/>
            <person name="Zivanovic I."/>
            <person name="Bolotin-Fukuhara M."/>
            <person name="Thierry A."/>
            <person name="Bouchier C."/>
            <person name="Caudron B."/>
            <person name="Scarpelli C."/>
            <person name="Gaillardin C."/>
            <person name="Weissenbach J."/>
            <person name="Wincker P."/>
            <person name="Souciet J.L."/>
        </authorList>
    </citation>
    <scope>NUCLEOTIDE SEQUENCE [LARGE SCALE GENOMIC DNA]</scope>
    <source>
        <strain evidence="4">ATCC 8585 / CBS 2359 / DSM 70799 / NBRC 1267 / NRRL Y-1140 / WM37</strain>
    </source>
</reference>
<dbReference type="SUPFAM" id="SSF48452">
    <property type="entry name" value="TPR-like"/>
    <property type="match status" value="2"/>
</dbReference>
<feature type="compositionally biased region" description="Basic and acidic residues" evidence="2">
    <location>
        <begin position="16"/>
        <end position="29"/>
    </location>
</feature>
<feature type="region of interest" description="Disordered" evidence="2">
    <location>
        <begin position="83"/>
        <end position="106"/>
    </location>
</feature>
<dbReference type="KEGG" id="kla:KLLA0_C02453g"/>
<accession>F2Z5Z0</accession>
<proteinExistence type="predicted"/>
<dbReference type="PaxDb" id="284590-F2Z5Z0"/>
<dbReference type="SMART" id="SM00028">
    <property type="entry name" value="TPR"/>
    <property type="match status" value="7"/>
</dbReference>
<evidence type="ECO:0000256" key="2">
    <source>
        <dbReference type="SAM" id="MobiDB-lite"/>
    </source>
</evidence>
<dbReference type="Pfam" id="PF13432">
    <property type="entry name" value="TPR_16"/>
    <property type="match status" value="1"/>
</dbReference>
<organism evidence="3 4">
    <name type="scientific">Kluyveromyces lactis (strain ATCC 8585 / CBS 2359 / DSM 70799 / NBRC 1267 / NRRL Y-1140 / WM37)</name>
    <name type="common">Yeast</name>
    <name type="synonym">Candida sphaerica</name>
    <dbReference type="NCBI Taxonomy" id="284590"/>
    <lineage>
        <taxon>Eukaryota</taxon>
        <taxon>Fungi</taxon>
        <taxon>Dikarya</taxon>
        <taxon>Ascomycota</taxon>
        <taxon>Saccharomycotina</taxon>
        <taxon>Saccharomycetes</taxon>
        <taxon>Saccharomycetales</taxon>
        <taxon>Saccharomycetaceae</taxon>
        <taxon>Kluyveromyces</taxon>
    </lineage>
</organism>
<dbReference type="InterPro" id="IPR019734">
    <property type="entry name" value="TPR_rpt"/>
</dbReference>
<dbReference type="STRING" id="284590.F2Z5Z0"/>
<dbReference type="Pfam" id="PF13181">
    <property type="entry name" value="TPR_8"/>
    <property type="match status" value="1"/>
</dbReference>
<dbReference type="FunCoup" id="F2Z5Z0">
    <property type="interactions" value="1237"/>
</dbReference>
<dbReference type="HOGENOM" id="CLU_002391_0_1_1"/>
<dbReference type="GO" id="GO:0000127">
    <property type="term" value="C:transcription factor TFIIIC complex"/>
    <property type="evidence" value="ECO:0007669"/>
    <property type="project" value="TreeGrafter"/>
</dbReference>
<dbReference type="Proteomes" id="UP000000598">
    <property type="component" value="Chromosome C"/>
</dbReference>
<dbReference type="GO" id="GO:0006383">
    <property type="term" value="P:transcription by RNA polymerase III"/>
    <property type="evidence" value="ECO:0007669"/>
    <property type="project" value="InterPro"/>
</dbReference>
<feature type="region of interest" description="Disordered" evidence="2">
    <location>
        <begin position="546"/>
        <end position="569"/>
    </location>
</feature>
<feature type="compositionally biased region" description="Acidic residues" evidence="2">
    <location>
        <begin position="1"/>
        <end position="15"/>
    </location>
</feature>
<feature type="region of interest" description="Disordered" evidence="2">
    <location>
        <begin position="1"/>
        <end position="50"/>
    </location>
</feature>
<dbReference type="Gene3D" id="1.25.40.10">
    <property type="entry name" value="Tetratricopeptide repeat domain"/>
    <property type="match status" value="4"/>
</dbReference>
<feature type="repeat" description="TPR" evidence="1">
    <location>
        <begin position="962"/>
        <end position="995"/>
    </location>
</feature>
<keyword evidence="4" id="KW-1185">Reference proteome</keyword>
<dbReference type="PANTHER" id="PTHR23082:SF0">
    <property type="entry name" value="GENERAL TRANSCRIPTION FACTOR 3C POLYPEPTIDE 3"/>
    <property type="match status" value="1"/>
</dbReference>